<dbReference type="Gene3D" id="1.10.510.10">
    <property type="entry name" value="Transferase(Phosphotransferase) domain 1"/>
    <property type="match status" value="1"/>
</dbReference>
<proteinExistence type="predicted"/>
<dbReference type="RefSeq" id="WP_425557140.1">
    <property type="nucleotide sequence ID" value="NZ_BAABRP010000001.1"/>
</dbReference>
<dbReference type="EMBL" id="BAABRP010000001">
    <property type="protein sequence ID" value="GAA5511690.1"/>
    <property type="molecule type" value="Genomic_DNA"/>
</dbReference>
<dbReference type="InterPro" id="IPR011009">
    <property type="entry name" value="Kinase-like_dom_sf"/>
</dbReference>
<keyword evidence="7" id="KW-1185">Reference proteome</keyword>
<dbReference type="PROSITE" id="PS00108">
    <property type="entry name" value="PROTEIN_KINASE_ST"/>
    <property type="match status" value="1"/>
</dbReference>
<evidence type="ECO:0000256" key="4">
    <source>
        <dbReference type="ARBA" id="ARBA00022840"/>
    </source>
</evidence>
<evidence type="ECO:0000256" key="1">
    <source>
        <dbReference type="ARBA" id="ARBA00022679"/>
    </source>
</evidence>
<dbReference type="InterPro" id="IPR008271">
    <property type="entry name" value="Ser/Thr_kinase_AS"/>
</dbReference>
<organism evidence="6 7">
    <name type="scientific">Deinococcus carri</name>
    <dbReference type="NCBI Taxonomy" id="1211323"/>
    <lineage>
        <taxon>Bacteria</taxon>
        <taxon>Thermotogati</taxon>
        <taxon>Deinococcota</taxon>
        <taxon>Deinococci</taxon>
        <taxon>Deinococcales</taxon>
        <taxon>Deinococcaceae</taxon>
        <taxon>Deinococcus</taxon>
    </lineage>
</organism>
<dbReference type="PANTHER" id="PTHR43289">
    <property type="entry name" value="MITOGEN-ACTIVATED PROTEIN KINASE KINASE KINASE 20-RELATED"/>
    <property type="match status" value="1"/>
</dbReference>
<dbReference type="SMART" id="SM00220">
    <property type="entry name" value="S_TKc"/>
    <property type="match status" value="1"/>
</dbReference>
<feature type="domain" description="Protein kinase" evidence="5">
    <location>
        <begin position="1"/>
        <end position="260"/>
    </location>
</feature>
<evidence type="ECO:0000256" key="2">
    <source>
        <dbReference type="ARBA" id="ARBA00022741"/>
    </source>
</evidence>
<evidence type="ECO:0000259" key="5">
    <source>
        <dbReference type="PROSITE" id="PS50011"/>
    </source>
</evidence>
<dbReference type="Pfam" id="PF00069">
    <property type="entry name" value="Pkinase"/>
    <property type="match status" value="1"/>
</dbReference>
<dbReference type="CDD" id="cd14014">
    <property type="entry name" value="STKc_PknB_like"/>
    <property type="match status" value="1"/>
</dbReference>
<dbReference type="InterPro" id="IPR000719">
    <property type="entry name" value="Prot_kinase_dom"/>
</dbReference>
<accession>A0ABP9W4J7</accession>
<keyword evidence="1" id="KW-0808">Transferase</keyword>
<reference evidence="6 7" key="1">
    <citation type="submission" date="2024-02" db="EMBL/GenBank/DDBJ databases">
        <title>Deinococcus carri NBRC 110142.</title>
        <authorList>
            <person name="Ichikawa N."/>
            <person name="Katano-Makiyama Y."/>
            <person name="Hidaka K."/>
        </authorList>
    </citation>
    <scope>NUCLEOTIDE SEQUENCE [LARGE SCALE GENOMIC DNA]</scope>
    <source>
        <strain evidence="6 7">NBRC 110142</strain>
    </source>
</reference>
<evidence type="ECO:0000313" key="7">
    <source>
        <dbReference type="Proteomes" id="UP001401887"/>
    </source>
</evidence>
<keyword evidence="2" id="KW-0547">Nucleotide-binding</keyword>
<protein>
    <submittedName>
        <fullName evidence="6">Serine/threonine-protein kinase PknD</fullName>
    </submittedName>
</protein>
<keyword evidence="3 6" id="KW-0418">Kinase</keyword>
<name>A0ABP9W4J7_9DEIO</name>
<evidence type="ECO:0000313" key="6">
    <source>
        <dbReference type="EMBL" id="GAA5511690.1"/>
    </source>
</evidence>
<keyword evidence="4" id="KW-0067">ATP-binding</keyword>
<gene>
    <name evidence="6" type="primary">pknD_1</name>
    <name evidence="6" type="ORF">Dcar01_00403</name>
</gene>
<dbReference type="GO" id="GO:0016301">
    <property type="term" value="F:kinase activity"/>
    <property type="evidence" value="ECO:0007669"/>
    <property type="project" value="UniProtKB-KW"/>
</dbReference>
<comment type="caution">
    <text evidence="6">The sequence shown here is derived from an EMBL/GenBank/DDBJ whole genome shotgun (WGS) entry which is preliminary data.</text>
</comment>
<evidence type="ECO:0000256" key="3">
    <source>
        <dbReference type="ARBA" id="ARBA00022777"/>
    </source>
</evidence>
<dbReference type="SUPFAM" id="SSF56112">
    <property type="entry name" value="Protein kinase-like (PK-like)"/>
    <property type="match status" value="1"/>
</dbReference>
<dbReference type="PROSITE" id="PS50011">
    <property type="entry name" value="PROTEIN_KINASE_DOM"/>
    <property type="match status" value="1"/>
</dbReference>
<dbReference type="Proteomes" id="UP001401887">
    <property type="component" value="Unassembled WGS sequence"/>
</dbReference>
<dbReference type="PANTHER" id="PTHR43289:SF6">
    <property type="entry name" value="SERINE_THREONINE-PROTEIN KINASE NEKL-3"/>
    <property type="match status" value="1"/>
</dbReference>
<sequence>MGRVPQVPDPSLLDAQVPGNPRVLAVRSGIQSEVGEWCGQPVFIKTLLTDDPQTALRFDHEGQIAASLKHPLVVSLLAREAGRLIFPLVPGITLRERIEAGPLTPAEGVDVAAGLLRAVAHLHERGVTHHDLKPENVLLAGGDVRGEHVRLVDFGMSHSRALPQDVHSGTRLGTPHFMAPEQFRGVRGDGRSDLYSVGVLLFDALAGHPPHEDALGWLVGLSPQCAPLPGPAELHPLLHAALSRDPQDRPQTAAEMYAALTDAACALGLEVPGLLDPGPDAPDREAACP</sequence>